<reference evidence="2" key="1">
    <citation type="submission" date="2022-04" db="EMBL/GenBank/DDBJ databases">
        <title>Carnegiea gigantea Genome sequencing and assembly v2.</title>
        <authorList>
            <person name="Copetti D."/>
            <person name="Sanderson M.J."/>
            <person name="Burquez A."/>
            <person name="Wojciechowski M.F."/>
        </authorList>
    </citation>
    <scope>NUCLEOTIDE SEQUENCE</scope>
    <source>
        <strain evidence="2">SGP5-SGP5p</strain>
        <tissue evidence="2">Aerial part</tissue>
    </source>
</reference>
<protein>
    <recommendedName>
        <fullName evidence="1">Reverse transcriptase zinc-binding domain-containing protein</fullName>
    </recommendedName>
</protein>
<comment type="caution">
    <text evidence="2">The sequence shown here is derived from an EMBL/GenBank/DDBJ whole genome shotgun (WGS) entry which is preliminary data.</text>
</comment>
<gene>
    <name evidence="2" type="ORF">Cgig2_017151</name>
</gene>
<dbReference type="Proteomes" id="UP001153076">
    <property type="component" value="Unassembled WGS sequence"/>
</dbReference>
<evidence type="ECO:0000313" key="2">
    <source>
        <dbReference type="EMBL" id="KAJ8420683.1"/>
    </source>
</evidence>
<proteinExistence type="predicted"/>
<dbReference type="Gene3D" id="3.60.10.10">
    <property type="entry name" value="Endonuclease/exonuclease/phosphatase"/>
    <property type="match status" value="1"/>
</dbReference>
<accession>A0A9Q1GLA4</accession>
<dbReference type="Pfam" id="PF13966">
    <property type="entry name" value="zf-RVT"/>
    <property type="match status" value="1"/>
</dbReference>
<dbReference type="PANTHER" id="PTHR35218">
    <property type="entry name" value="RNASE H DOMAIN-CONTAINING PROTEIN"/>
    <property type="match status" value="1"/>
</dbReference>
<dbReference type="EMBL" id="JAKOGI010003223">
    <property type="protein sequence ID" value="KAJ8420683.1"/>
    <property type="molecule type" value="Genomic_DNA"/>
</dbReference>
<dbReference type="InterPro" id="IPR026960">
    <property type="entry name" value="RVT-Znf"/>
</dbReference>
<name>A0A9Q1GLA4_9CARY</name>
<keyword evidence="3" id="KW-1185">Reference proteome</keyword>
<evidence type="ECO:0000313" key="3">
    <source>
        <dbReference type="Proteomes" id="UP001153076"/>
    </source>
</evidence>
<dbReference type="SUPFAM" id="SSF56219">
    <property type="entry name" value="DNase I-like"/>
    <property type="match status" value="1"/>
</dbReference>
<organism evidence="2 3">
    <name type="scientific">Carnegiea gigantea</name>
    <dbReference type="NCBI Taxonomy" id="171969"/>
    <lineage>
        <taxon>Eukaryota</taxon>
        <taxon>Viridiplantae</taxon>
        <taxon>Streptophyta</taxon>
        <taxon>Embryophyta</taxon>
        <taxon>Tracheophyta</taxon>
        <taxon>Spermatophyta</taxon>
        <taxon>Magnoliopsida</taxon>
        <taxon>eudicotyledons</taxon>
        <taxon>Gunneridae</taxon>
        <taxon>Pentapetalae</taxon>
        <taxon>Caryophyllales</taxon>
        <taxon>Cactineae</taxon>
        <taxon>Cactaceae</taxon>
        <taxon>Cactoideae</taxon>
        <taxon>Echinocereeae</taxon>
        <taxon>Carnegiea</taxon>
    </lineage>
</organism>
<feature type="domain" description="Reverse transcriptase zinc-binding" evidence="1">
    <location>
        <begin position="256"/>
        <end position="342"/>
    </location>
</feature>
<dbReference type="InterPro" id="IPR036691">
    <property type="entry name" value="Endo/exonu/phosph_ase_sf"/>
</dbReference>
<evidence type="ECO:0000259" key="1">
    <source>
        <dbReference type="Pfam" id="PF13966"/>
    </source>
</evidence>
<dbReference type="OrthoDB" id="1436613at2759"/>
<dbReference type="AlphaFoldDB" id="A0A9Q1GLA4"/>
<dbReference type="PANTHER" id="PTHR35218:SF9">
    <property type="entry name" value="ENDONUCLEASE_EXONUCLEASE_PHOSPHATASE DOMAIN-CONTAINING PROTEIN"/>
    <property type="match status" value="1"/>
</dbReference>
<sequence>MDRQTTISGSLSIMVWNYQGAANRLFLNALAKLWRRYDPPILALVETKVSGSSAEAICRKLNFDGTYRVEAQRFREGIWLLWKTSIADLHLVKSNTQFISMDVIQRGTQTWSLAVIYASPNEPLCQSLRTELKNNVAFPPKLGWRLMVEKDKLCSQVLRANNCSNGCDIDIFQPKADALDSWWVIPAKVKFLKQGVRTKIDSAVEELWDAQAGWKWSLFAELLSEEVIKKIAAFEVTQRDENEDQLMWDSTTHSSFSIKSAVTLIQKNILDQTDPVWALIWHALFPQRMCFFLWLVTNDRLMTDSNIFSRGLTDDPRCTGCLNGEKNAIHLLRDCKYAKEVWPHLVHA</sequence>